<sequence length="85" mass="9153">MYGGGLSAALKDTRRNCTARDGIVAAVANLGPFDKGIPARAARSRRVLFEAAGRPPSSTPTVFIRLKFKSEIAFDETRNICHCVS</sequence>
<name>A0A016SUS0_9BILA</name>
<gene>
    <name evidence="1" type="primary">Acey_s0175.g504</name>
    <name evidence="1" type="ORF">Y032_0175g504</name>
</gene>
<protein>
    <submittedName>
        <fullName evidence="1">Uncharacterized protein</fullName>
    </submittedName>
</protein>
<dbReference type="Proteomes" id="UP000024635">
    <property type="component" value="Unassembled WGS sequence"/>
</dbReference>
<organism evidence="1 2">
    <name type="scientific">Ancylostoma ceylanicum</name>
    <dbReference type="NCBI Taxonomy" id="53326"/>
    <lineage>
        <taxon>Eukaryota</taxon>
        <taxon>Metazoa</taxon>
        <taxon>Ecdysozoa</taxon>
        <taxon>Nematoda</taxon>
        <taxon>Chromadorea</taxon>
        <taxon>Rhabditida</taxon>
        <taxon>Rhabditina</taxon>
        <taxon>Rhabditomorpha</taxon>
        <taxon>Strongyloidea</taxon>
        <taxon>Ancylostomatidae</taxon>
        <taxon>Ancylostomatinae</taxon>
        <taxon>Ancylostoma</taxon>
    </lineage>
</organism>
<dbReference type="AlphaFoldDB" id="A0A016SUS0"/>
<evidence type="ECO:0000313" key="2">
    <source>
        <dbReference type="Proteomes" id="UP000024635"/>
    </source>
</evidence>
<keyword evidence="2" id="KW-1185">Reference proteome</keyword>
<proteinExistence type="predicted"/>
<evidence type="ECO:0000313" key="1">
    <source>
        <dbReference type="EMBL" id="EYB94126.1"/>
    </source>
</evidence>
<reference evidence="2" key="1">
    <citation type="journal article" date="2015" name="Nat. Genet.">
        <title>The genome and transcriptome of the zoonotic hookworm Ancylostoma ceylanicum identify infection-specific gene families.</title>
        <authorList>
            <person name="Schwarz E.M."/>
            <person name="Hu Y."/>
            <person name="Antoshechkin I."/>
            <person name="Miller M.M."/>
            <person name="Sternberg P.W."/>
            <person name="Aroian R.V."/>
        </authorList>
    </citation>
    <scope>NUCLEOTIDE SEQUENCE</scope>
    <source>
        <strain evidence="2">HY135</strain>
    </source>
</reference>
<dbReference type="EMBL" id="JARK01001511">
    <property type="protein sequence ID" value="EYB94126.1"/>
    <property type="molecule type" value="Genomic_DNA"/>
</dbReference>
<comment type="caution">
    <text evidence="1">The sequence shown here is derived from an EMBL/GenBank/DDBJ whole genome shotgun (WGS) entry which is preliminary data.</text>
</comment>
<accession>A0A016SUS0</accession>